<dbReference type="InterPro" id="IPR032787">
    <property type="entry name" value="Prok-E2_D"/>
</dbReference>
<organism evidence="1 2">
    <name type="scientific">Metabacillus herbersteinensis</name>
    <dbReference type="NCBI Taxonomy" id="283816"/>
    <lineage>
        <taxon>Bacteria</taxon>
        <taxon>Bacillati</taxon>
        <taxon>Bacillota</taxon>
        <taxon>Bacilli</taxon>
        <taxon>Bacillales</taxon>
        <taxon>Bacillaceae</taxon>
        <taxon>Metabacillus</taxon>
    </lineage>
</organism>
<gene>
    <name evidence="1" type="ORF">ACFFIX_20425</name>
</gene>
<protein>
    <recommendedName>
        <fullName evidence="3">PRTRC system protein B</fullName>
    </recommendedName>
</protein>
<dbReference type="Proteomes" id="UP001589854">
    <property type="component" value="Unassembled WGS sequence"/>
</dbReference>
<proteinExistence type="predicted"/>
<comment type="caution">
    <text evidence="1">The sequence shown here is derived from an EMBL/GenBank/DDBJ whole genome shotgun (WGS) entry which is preliminary data.</text>
</comment>
<reference evidence="1 2" key="1">
    <citation type="submission" date="2024-09" db="EMBL/GenBank/DDBJ databases">
        <authorList>
            <person name="Sun Q."/>
            <person name="Mori K."/>
        </authorList>
    </citation>
    <scope>NUCLEOTIDE SEQUENCE [LARGE SCALE GENOMIC DNA]</scope>
    <source>
        <strain evidence="1 2">CCM 7228</strain>
    </source>
</reference>
<dbReference type="Pfam" id="PF14460">
    <property type="entry name" value="Prok-E2_D"/>
    <property type="match status" value="1"/>
</dbReference>
<evidence type="ECO:0000313" key="1">
    <source>
        <dbReference type="EMBL" id="MFC0273756.1"/>
    </source>
</evidence>
<dbReference type="RefSeq" id="WP_378937373.1">
    <property type="nucleotide sequence ID" value="NZ_JBHLVO010000024.1"/>
</dbReference>
<sequence>MEFLIKITDRLRNFSDCVEVIQKQANGVVLGEYKMSLNDIINSLTNSSTEGSTHETPFLPKNCVKLVSTINGHEVFIELPKRKWQITYGNDTITVGFPRMIFAYKVHGKSISKLRIIALKESGALNGETPIYYFPFANVYHTTAEVCMGGNVFPEIECLSLLEKMHYLFFAAPFNDDYGSISTETKTMKQLIESLKDKEFNDDLLMPMNTTINGFFHLSK</sequence>
<name>A0ABV6GK21_9BACI</name>
<accession>A0ABV6GK21</accession>
<evidence type="ECO:0008006" key="3">
    <source>
        <dbReference type="Google" id="ProtNLM"/>
    </source>
</evidence>
<dbReference type="EMBL" id="JBHLVO010000024">
    <property type="protein sequence ID" value="MFC0273756.1"/>
    <property type="molecule type" value="Genomic_DNA"/>
</dbReference>
<keyword evidence="2" id="KW-1185">Reference proteome</keyword>
<evidence type="ECO:0000313" key="2">
    <source>
        <dbReference type="Proteomes" id="UP001589854"/>
    </source>
</evidence>